<evidence type="ECO:0000313" key="2">
    <source>
        <dbReference type="EMBL" id="VUC28696.1"/>
    </source>
</evidence>
<dbReference type="Proteomes" id="UP000766486">
    <property type="component" value="Unassembled WGS sequence"/>
</dbReference>
<accession>A0ABY6UC08</accession>
<evidence type="ECO:0000256" key="1">
    <source>
        <dbReference type="SAM" id="MobiDB-lite"/>
    </source>
</evidence>
<proteinExistence type="predicted"/>
<keyword evidence="3" id="KW-1185">Reference proteome</keyword>
<protein>
    <submittedName>
        <fullName evidence="2">Uncharacterized protein</fullName>
    </submittedName>
</protein>
<feature type="compositionally biased region" description="Acidic residues" evidence="1">
    <location>
        <begin position="466"/>
        <end position="493"/>
    </location>
</feature>
<gene>
    <name evidence="2" type="ORF">CLO192961_LOCUS244100</name>
</gene>
<feature type="compositionally biased region" description="Polar residues" evidence="1">
    <location>
        <begin position="535"/>
        <end position="544"/>
    </location>
</feature>
<sequence>MPLVEVGQGIRGNFVSSYGGFRTKEGRIARTEPSKLRELFLPNLSDEGREILAENGPAYVRAQLLHYGIPPEDHRFSGNGAELMKQVIQEGLCDRVPDHLVALEEEMHNEWLHSLTPEQVGRSPNLTMQKYFLTAGRPDKTKTTALVTIFYKPSCSTRSKRMMEAAGKVEGLFCARGTAGRIAEPIVMGWDKDEVEQTAANHVEDEARRVQERKEERQWEHDELHANYLDFVNGTGGIEPSSPVGRYIVECAEIDNQWKDLSPPNMTLDIHETYEDGLFQVDFNFGVLKGVMLLCMDQRRLNDCIVGVENYGKSETELEDENENDKGWEVTGEETAERLGTSSNKRKYHPSPDDSGQKRARMSGPQPIKYFLKLRCRKAGEEGELSSLPEEGFIEFEDLKMVAFSGKLDLPYVGGQIPFSGRKVSDEPISGPTSWLEYSEKSHDYGTEHNEPDIPDGYVTERNESDIPDEYVTEQDELDVSDEYDTEQNESDIPDGYVTEQNEPNVSDEYGMEQNELDISDEYGAEQNAPFWGVTEQNESDISG</sequence>
<organism evidence="2 3">
    <name type="scientific">Bionectria ochroleuca</name>
    <name type="common">Gliocladium roseum</name>
    <dbReference type="NCBI Taxonomy" id="29856"/>
    <lineage>
        <taxon>Eukaryota</taxon>
        <taxon>Fungi</taxon>
        <taxon>Dikarya</taxon>
        <taxon>Ascomycota</taxon>
        <taxon>Pezizomycotina</taxon>
        <taxon>Sordariomycetes</taxon>
        <taxon>Hypocreomycetidae</taxon>
        <taxon>Hypocreales</taxon>
        <taxon>Bionectriaceae</taxon>
        <taxon>Clonostachys</taxon>
    </lineage>
</organism>
<feature type="region of interest" description="Disordered" evidence="1">
    <location>
        <begin position="421"/>
        <end position="544"/>
    </location>
</feature>
<feature type="compositionally biased region" description="Basic and acidic residues" evidence="1">
    <location>
        <begin position="438"/>
        <end position="452"/>
    </location>
</feature>
<feature type="compositionally biased region" description="Acidic residues" evidence="1">
    <location>
        <begin position="515"/>
        <end position="524"/>
    </location>
</feature>
<dbReference type="EMBL" id="CABFNS010000791">
    <property type="protein sequence ID" value="VUC28696.1"/>
    <property type="molecule type" value="Genomic_DNA"/>
</dbReference>
<reference evidence="2 3" key="1">
    <citation type="submission" date="2019-06" db="EMBL/GenBank/DDBJ databases">
        <authorList>
            <person name="Broberg M."/>
        </authorList>
    </citation>
    <scope>NUCLEOTIDE SEQUENCE [LARGE SCALE GENOMIC DNA]</scope>
</reference>
<comment type="caution">
    <text evidence="2">The sequence shown here is derived from an EMBL/GenBank/DDBJ whole genome shotgun (WGS) entry which is preliminary data.</text>
</comment>
<evidence type="ECO:0000313" key="3">
    <source>
        <dbReference type="Proteomes" id="UP000766486"/>
    </source>
</evidence>
<name>A0ABY6UC08_BIOOC</name>
<feature type="region of interest" description="Disordered" evidence="1">
    <location>
        <begin position="314"/>
        <end position="362"/>
    </location>
</feature>